<dbReference type="InterPro" id="IPR036909">
    <property type="entry name" value="Cyt_c-like_dom_sf"/>
</dbReference>
<keyword evidence="7 13" id="KW-0574">Periplasm</keyword>
<dbReference type="GO" id="GO:0070069">
    <property type="term" value="C:cytochrome complex"/>
    <property type="evidence" value="ECO:0007669"/>
    <property type="project" value="InterPro"/>
</dbReference>
<evidence type="ECO:0000256" key="3">
    <source>
        <dbReference type="ARBA" id="ARBA00022617"/>
    </source>
</evidence>
<comment type="cofactor">
    <cofactor evidence="15">
        <name>heme</name>
        <dbReference type="ChEBI" id="CHEBI:30413"/>
    </cofactor>
    <text evidence="15">Binds 2 heme groups per subunit.</text>
</comment>
<evidence type="ECO:0000259" key="17">
    <source>
        <dbReference type="PROSITE" id="PS51007"/>
    </source>
</evidence>
<dbReference type="AlphaFoldDB" id="L0N0I3"/>
<feature type="binding site" description="axial binding residue" evidence="16">
    <location>
        <position position="229"/>
    </location>
    <ligand>
        <name>heme c</name>
        <dbReference type="ChEBI" id="CHEBI:61717"/>
        <label>2</label>
    </ligand>
    <ligandPart>
        <name>Fe</name>
        <dbReference type="ChEBI" id="CHEBI:18248"/>
    </ligandPart>
</feature>
<keyword evidence="6" id="KW-0732">Signal</keyword>
<feature type="binding site" description="covalent" evidence="15">
    <location>
        <position position="173"/>
    </location>
    <ligand>
        <name>heme c</name>
        <dbReference type="ChEBI" id="CHEBI:61717"/>
        <label>2</label>
    </ligand>
</feature>
<organism evidence="18">
    <name type="scientific">uncultured Aquificaceae bacterium</name>
    <dbReference type="NCBI Taxonomy" id="374108"/>
    <lineage>
        <taxon>Bacteria</taxon>
        <taxon>Pseudomonadati</taxon>
        <taxon>Aquificota</taxon>
        <taxon>Aquificia</taxon>
        <taxon>Aquificales</taxon>
        <taxon>Aquificaceae</taxon>
        <taxon>environmental samples</taxon>
    </lineage>
</organism>
<dbReference type="GO" id="GO:0019417">
    <property type="term" value="P:sulfur oxidation"/>
    <property type="evidence" value="ECO:0007669"/>
    <property type="project" value="InterPro"/>
</dbReference>
<evidence type="ECO:0000256" key="2">
    <source>
        <dbReference type="ARBA" id="ARBA00022448"/>
    </source>
</evidence>
<comment type="catalytic activity">
    <reaction evidence="12 13">
        <text>S-sulfanyl-L-cysteinyl-[SoxY protein] + thiosulfate + 2 Fe(III)-[cytochrome c] = S-(2-sulfodisulfanyl)-L-cysteinyl-[SoxY protein] + 2 Fe(II)-[cytochrome c] + 2 H(+)</text>
        <dbReference type="Rhea" id="RHEA:51224"/>
        <dbReference type="Rhea" id="RHEA-COMP:10350"/>
        <dbReference type="Rhea" id="RHEA-COMP:14399"/>
        <dbReference type="Rhea" id="RHEA-COMP:14689"/>
        <dbReference type="Rhea" id="RHEA-COMP:14690"/>
        <dbReference type="ChEBI" id="CHEBI:15378"/>
        <dbReference type="ChEBI" id="CHEBI:29033"/>
        <dbReference type="ChEBI" id="CHEBI:29034"/>
        <dbReference type="ChEBI" id="CHEBI:33542"/>
        <dbReference type="ChEBI" id="CHEBI:61963"/>
        <dbReference type="ChEBI" id="CHEBI:140664"/>
        <dbReference type="EC" id="2.8.5.2"/>
    </reaction>
</comment>
<evidence type="ECO:0000256" key="10">
    <source>
        <dbReference type="ARBA" id="ARBA00025746"/>
    </source>
</evidence>
<dbReference type="GO" id="GO:0009055">
    <property type="term" value="F:electron transfer activity"/>
    <property type="evidence" value="ECO:0007669"/>
    <property type="project" value="InterPro"/>
</dbReference>
<comment type="subunit">
    <text evidence="13">Heterodimer of SoxA and SoxX.</text>
</comment>
<feature type="binding site" description="axial binding residue" evidence="16">
    <location>
        <position position="107"/>
    </location>
    <ligand>
        <name>heme c</name>
        <dbReference type="ChEBI" id="CHEBI:61717"/>
        <label>1</label>
    </ligand>
    <ligandPart>
        <name>Fe</name>
        <dbReference type="ChEBI" id="CHEBI:18248"/>
    </ligandPart>
</feature>
<gene>
    <name evidence="18" type="primary">soxA</name>
</gene>
<dbReference type="PIRSF" id="PIRSF038455">
    <property type="entry name" value="SoxA"/>
    <property type="match status" value="1"/>
</dbReference>
<dbReference type="EMBL" id="AB735056">
    <property type="protein sequence ID" value="BAM71672.1"/>
    <property type="molecule type" value="Genomic_DNA"/>
</dbReference>
<keyword evidence="5 13" id="KW-0479">Metal-binding</keyword>
<comment type="similarity">
    <text evidence="10 13">Belongs to the SoxA family.</text>
</comment>
<protein>
    <recommendedName>
        <fullName evidence="13">SoxAX cytochrome complex subunit A</fullName>
        <ecNumber evidence="13">2.8.5.2</ecNumber>
    </recommendedName>
    <alternativeName>
        <fullName evidence="13">Protein SoxA</fullName>
    </alternativeName>
    <alternativeName>
        <fullName evidence="13">Sulfur oxidizing protein A</fullName>
    </alternativeName>
    <alternativeName>
        <fullName evidence="13">Thiosulfate-oxidizing multienzyme system protein SoxA</fullName>
    </alternativeName>
</protein>
<evidence type="ECO:0000256" key="11">
    <source>
        <dbReference type="ARBA" id="ARBA00048077"/>
    </source>
</evidence>
<feature type="active site" description="Cysteine persulfide intermediate" evidence="14">
    <location>
        <position position="229"/>
    </location>
</feature>
<dbReference type="Gene3D" id="1.10.760.10">
    <property type="entry name" value="Cytochrome c-like domain"/>
    <property type="match status" value="2"/>
</dbReference>
<feature type="domain" description="Cytochrome c" evidence="17">
    <location>
        <begin position="51"/>
        <end position="165"/>
    </location>
</feature>
<dbReference type="InterPro" id="IPR025710">
    <property type="entry name" value="SoxA"/>
</dbReference>
<accession>L0N0I3</accession>
<keyword evidence="8 13" id="KW-0249">Electron transport</keyword>
<feature type="binding site" description="axial binding residue" evidence="16">
    <location>
        <position position="177"/>
    </location>
    <ligand>
        <name>heme c</name>
        <dbReference type="ChEBI" id="CHEBI:61717"/>
        <label>2</label>
    </ligand>
    <ligandPart>
        <name>Fe</name>
        <dbReference type="ChEBI" id="CHEBI:18248"/>
    </ligandPart>
</feature>
<keyword evidence="9 13" id="KW-0408">Iron</keyword>
<evidence type="ECO:0000256" key="14">
    <source>
        <dbReference type="PIRSR" id="PIRSR038455-1"/>
    </source>
</evidence>
<dbReference type="GO" id="GO:0016669">
    <property type="term" value="F:oxidoreductase activity, acting on a sulfur group of donors, cytochrome as acceptor"/>
    <property type="evidence" value="ECO:0007669"/>
    <property type="project" value="InterPro"/>
</dbReference>
<comment type="catalytic activity">
    <reaction evidence="11 13">
        <text>L-cysteinyl-[SoxY protein] + thiosulfate + 2 Fe(III)-[cytochrome c] = S-sulfosulfanyl-L-cysteinyl-[SoxY protein] + 2 Fe(II)-[cytochrome c] + 2 H(+)</text>
        <dbReference type="Rhea" id="RHEA:56720"/>
        <dbReference type="Rhea" id="RHEA-COMP:10350"/>
        <dbReference type="Rhea" id="RHEA-COMP:14328"/>
        <dbReference type="Rhea" id="RHEA-COMP:14399"/>
        <dbReference type="Rhea" id="RHEA-COMP:14691"/>
        <dbReference type="ChEBI" id="CHEBI:15378"/>
        <dbReference type="ChEBI" id="CHEBI:29033"/>
        <dbReference type="ChEBI" id="CHEBI:29034"/>
        <dbReference type="ChEBI" id="CHEBI:29950"/>
        <dbReference type="ChEBI" id="CHEBI:33542"/>
        <dbReference type="ChEBI" id="CHEBI:139321"/>
        <dbReference type="EC" id="2.8.5.2"/>
    </reaction>
</comment>
<evidence type="ECO:0000256" key="5">
    <source>
        <dbReference type="ARBA" id="ARBA00022723"/>
    </source>
</evidence>
<dbReference type="InterPro" id="IPR009056">
    <property type="entry name" value="Cyt_c-like_dom"/>
</dbReference>
<dbReference type="Pfam" id="PF21342">
    <property type="entry name" value="SoxA-TsdA_cyt-c"/>
    <property type="match status" value="2"/>
</dbReference>
<dbReference type="PROSITE" id="PS51007">
    <property type="entry name" value="CYTC"/>
    <property type="match status" value="1"/>
</dbReference>
<dbReference type="EC" id="2.8.5.2" evidence="13"/>
<dbReference type="GO" id="GO:0016740">
    <property type="term" value="F:transferase activity"/>
    <property type="evidence" value="ECO:0007669"/>
    <property type="project" value="UniProtKB-KW"/>
</dbReference>
<sequence>MKLKGILLLFGVAILASTHGVNKALSEEAGQAISEEDLKLYQSGINPGEVFAQEVGGALFNKPMGSSNKSCASCHSEDKLKKSIGSYPKYNEKLNAVISLQQRIQMCQKLYQGVDKPFELKSKENTALTTYLKYIASGEKINVDTSSNPVVKDYYNYGKYVFELKRGKRDLSCAVCHENAAGMVLRMQKLNPLGHEYNGIKGTTAAAHWPGYRMTRSEVFTIEQRFQQCMSQAGMKVLPLGSKEMVALELYVTSLANGATIEAPGLVR</sequence>
<feature type="binding site" description="covalent" evidence="15">
    <location>
        <position position="71"/>
    </location>
    <ligand>
        <name>heme c</name>
        <dbReference type="ChEBI" id="CHEBI:61717"/>
        <label>1</label>
    </ligand>
</feature>
<evidence type="ECO:0000313" key="18">
    <source>
        <dbReference type="EMBL" id="BAM71672.1"/>
    </source>
</evidence>
<feature type="binding site" description="covalent" evidence="15">
    <location>
        <position position="74"/>
    </location>
    <ligand>
        <name>heme c</name>
        <dbReference type="ChEBI" id="CHEBI:61717"/>
        <label>1</label>
    </ligand>
</feature>
<evidence type="ECO:0000256" key="9">
    <source>
        <dbReference type="ARBA" id="ARBA00023004"/>
    </source>
</evidence>
<evidence type="ECO:0000256" key="13">
    <source>
        <dbReference type="PIRNR" id="PIRNR038455"/>
    </source>
</evidence>
<comment type="subcellular location">
    <subcellularLocation>
        <location evidence="1 13">Periplasm</location>
    </subcellularLocation>
</comment>
<evidence type="ECO:0000256" key="1">
    <source>
        <dbReference type="ARBA" id="ARBA00004418"/>
    </source>
</evidence>
<keyword evidence="3 13" id="KW-0349">Heme</keyword>
<dbReference type="GO" id="GO:0020037">
    <property type="term" value="F:heme binding"/>
    <property type="evidence" value="ECO:0007669"/>
    <property type="project" value="InterPro"/>
</dbReference>
<evidence type="ECO:0000256" key="6">
    <source>
        <dbReference type="ARBA" id="ARBA00022729"/>
    </source>
</evidence>
<reference evidence="18" key="1">
    <citation type="journal article" date="2012" name="PLoS ONE">
        <title>Metagenomic and biochemical characterizations of sulfur oxidation metabolism in uncultured large sausage-shaped bacterium in hot spring microbial mats.</title>
        <authorList>
            <person name="Tamazawa S."/>
            <person name="Takasaki K."/>
            <person name="Tamaki H."/>
            <person name="Kamagata Y."/>
            <person name="Hanada S."/>
        </authorList>
    </citation>
    <scope>NUCLEOTIDE SEQUENCE</scope>
</reference>
<name>L0N0I3_9AQUI</name>
<feature type="binding site" evidence="15">
    <location>
        <position position="225"/>
    </location>
    <ligand>
        <name>substrate</name>
    </ligand>
</feature>
<dbReference type="GO" id="GO:0042597">
    <property type="term" value="C:periplasmic space"/>
    <property type="evidence" value="ECO:0007669"/>
    <property type="project" value="UniProtKB-SubCell"/>
</dbReference>
<feature type="binding site" description="covalent" evidence="15">
    <location>
        <position position="176"/>
    </location>
    <ligand>
        <name>heme c</name>
        <dbReference type="ChEBI" id="CHEBI:61717"/>
        <label>2</label>
    </ligand>
</feature>
<proteinExistence type="inferred from homology"/>
<keyword evidence="4 13" id="KW-0808">Transferase</keyword>
<evidence type="ECO:0000256" key="16">
    <source>
        <dbReference type="PIRSR" id="PIRSR038455-3"/>
    </source>
</evidence>
<keyword evidence="2 13" id="KW-0813">Transport</keyword>
<evidence type="ECO:0000256" key="12">
    <source>
        <dbReference type="ARBA" id="ARBA00048423"/>
    </source>
</evidence>
<feature type="binding site" description="axial binding residue" evidence="16">
    <location>
        <position position="75"/>
    </location>
    <ligand>
        <name>heme c</name>
        <dbReference type="ChEBI" id="CHEBI:61717"/>
        <label>1</label>
    </ligand>
    <ligandPart>
        <name>Fe</name>
        <dbReference type="ChEBI" id="CHEBI:18248"/>
    </ligandPart>
</feature>
<evidence type="ECO:0000256" key="15">
    <source>
        <dbReference type="PIRSR" id="PIRSR038455-2"/>
    </source>
</evidence>
<dbReference type="NCBIfam" id="TIGR04484">
    <property type="entry name" value="thiosulf_SoxA"/>
    <property type="match status" value="1"/>
</dbReference>
<evidence type="ECO:0000256" key="8">
    <source>
        <dbReference type="ARBA" id="ARBA00022982"/>
    </source>
</evidence>
<evidence type="ECO:0000256" key="4">
    <source>
        <dbReference type="ARBA" id="ARBA00022679"/>
    </source>
</evidence>
<dbReference type="SUPFAM" id="SSF46626">
    <property type="entry name" value="Cytochrome c"/>
    <property type="match status" value="2"/>
</dbReference>
<evidence type="ECO:0000256" key="7">
    <source>
        <dbReference type="ARBA" id="ARBA00022764"/>
    </source>
</evidence>
<dbReference type="GO" id="GO:0046872">
    <property type="term" value="F:metal ion binding"/>
    <property type="evidence" value="ECO:0007669"/>
    <property type="project" value="UniProtKB-KW"/>
</dbReference>